<protein>
    <submittedName>
        <fullName evidence="1">Uncharacterized protein</fullName>
    </submittedName>
</protein>
<gene>
    <name evidence="1" type="ORF">CYMTET_32068</name>
</gene>
<dbReference type="Proteomes" id="UP001190700">
    <property type="component" value="Unassembled WGS sequence"/>
</dbReference>
<organism evidence="1 2">
    <name type="scientific">Cymbomonas tetramitiformis</name>
    <dbReference type="NCBI Taxonomy" id="36881"/>
    <lineage>
        <taxon>Eukaryota</taxon>
        <taxon>Viridiplantae</taxon>
        <taxon>Chlorophyta</taxon>
        <taxon>Pyramimonadophyceae</taxon>
        <taxon>Pyramimonadales</taxon>
        <taxon>Pyramimonadaceae</taxon>
        <taxon>Cymbomonas</taxon>
    </lineage>
</organism>
<sequence length="142" mass="16046">MTRVDMYEQFAVSAFPQHRLVPGKKLFGVLDVWRVNGRGSLANERTHSVWKKLPNASDSCEPQERVWPLLPLHPAQAPHQPPHCPPQAAWPWSHLQAQAPHQPPHCPPQAAWPWSHLQAQAPQPPHCPPQAAWPWCHTLATP</sequence>
<evidence type="ECO:0000313" key="1">
    <source>
        <dbReference type="EMBL" id="KAK3258911.1"/>
    </source>
</evidence>
<reference evidence="1 2" key="1">
    <citation type="journal article" date="2015" name="Genome Biol. Evol.">
        <title>Comparative Genomics of a Bacterivorous Green Alga Reveals Evolutionary Causalities and Consequences of Phago-Mixotrophic Mode of Nutrition.</title>
        <authorList>
            <person name="Burns J.A."/>
            <person name="Paasch A."/>
            <person name="Narechania A."/>
            <person name="Kim E."/>
        </authorList>
    </citation>
    <scope>NUCLEOTIDE SEQUENCE [LARGE SCALE GENOMIC DNA]</scope>
    <source>
        <strain evidence="1 2">PLY_AMNH</strain>
    </source>
</reference>
<dbReference type="EMBL" id="LGRX02019164">
    <property type="protein sequence ID" value="KAK3258911.1"/>
    <property type="molecule type" value="Genomic_DNA"/>
</dbReference>
<proteinExistence type="predicted"/>
<accession>A0AAE0FFK6</accession>
<comment type="caution">
    <text evidence="1">The sequence shown here is derived from an EMBL/GenBank/DDBJ whole genome shotgun (WGS) entry which is preliminary data.</text>
</comment>
<evidence type="ECO:0000313" key="2">
    <source>
        <dbReference type="Proteomes" id="UP001190700"/>
    </source>
</evidence>
<dbReference type="AlphaFoldDB" id="A0AAE0FFK6"/>
<keyword evidence="2" id="KW-1185">Reference proteome</keyword>
<name>A0AAE0FFK6_9CHLO</name>